<dbReference type="InterPro" id="IPR024904">
    <property type="entry name" value="OTCase_ArgI"/>
</dbReference>
<dbReference type="Gene3D" id="3.40.50.1370">
    <property type="entry name" value="Aspartate/ornithine carbamoyltransferase"/>
    <property type="match status" value="2"/>
</dbReference>
<feature type="domain" description="Aspartate/ornithine carbamoyltransferase Asp/Orn-binding" evidence="8">
    <location>
        <begin position="149"/>
        <end position="304"/>
    </location>
</feature>
<evidence type="ECO:0000256" key="4">
    <source>
        <dbReference type="ARBA" id="ARBA00016634"/>
    </source>
</evidence>
<dbReference type="NCBIfam" id="TIGR00658">
    <property type="entry name" value="orni_carb_tr"/>
    <property type="match status" value="1"/>
</dbReference>
<dbReference type="NCBIfam" id="NF001986">
    <property type="entry name" value="PRK00779.1"/>
    <property type="match status" value="1"/>
</dbReference>
<keyword evidence="11" id="KW-1185">Reference proteome</keyword>
<dbReference type="GO" id="GO:0019240">
    <property type="term" value="P:citrulline biosynthetic process"/>
    <property type="evidence" value="ECO:0007669"/>
    <property type="project" value="TreeGrafter"/>
</dbReference>
<dbReference type="InterPro" id="IPR006130">
    <property type="entry name" value="Asp/Orn_carbamoylTrfase"/>
</dbReference>
<evidence type="ECO:0000313" key="10">
    <source>
        <dbReference type="EMBL" id="TDS83040.1"/>
    </source>
</evidence>
<dbReference type="Proteomes" id="UP000294506">
    <property type="component" value="Unassembled WGS sequence"/>
</dbReference>
<comment type="catalytic activity">
    <reaction evidence="6 7">
        <text>carbamoyl phosphate + L-ornithine = L-citrulline + phosphate + H(+)</text>
        <dbReference type="Rhea" id="RHEA:19513"/>
        <dbReference type="ChEBI" id="CHEBI:15378"/>
        <dbReference type="ChEBI" id="CHEBI:43474"/>
        <dbReference type="ChEBI" id="CHEBI:46911"/>
        <dbReference type="ChEBI" id="CHEBI:57743"/>
        <dbReference type="ChEBI" id="CHEBI:58228"/>
        <dbReference type="EC" id="2.1.3.3"/>
    </reaction>
</comment>
<feature type="binding site" evidence="7">
    <location>
        <begin position="229"/>
        <end position="230"/>
    </location>
    <ligand>
        <name>L-ornithine</name>
        <dbReference type="ChEBI" id="CHEBI:46911"/>
    </ligand>
</feature>
<dbReference type="HAMAP" id="MF_01109">
    <property type="entry name" value="OTCase"/>
    <property type="match status" value="1"/>
</dbReference>
<dbReference type="InterPro" id="IPR036901">
    <property type="entry name" value="Asp/Orn_carbamoylTrfase_sf"/>
</dbReference>
<feature type="binding site" evidence="7">
    <location>
        <begin position="51"/>
        <end position="54"/>
    </location>
    <ligand>
        <name>carbamoyl phosphate</name>
        <dbReference type="ChEBI" id="CHEBI:58228"/>
    </ligand>
</feature>
<dbReference type="PANTHER" id="PTHR45753:SF3">
    <property type="entry name" value="ORNITHINE TRANSCARBAMYLASE, MITOCHONDRIAL"/>
    <property type="match status" value="1"/>
</dbReference>
<comment type="similarity">
    <text evidence="2 7">Belongs to the aspartate/ornithine carbamoyltransferase superfamily. OTCase family.</text>
</comment>
<dbReference type="SUPFAM" id="SSF53671">
    <property type="entry name" value="Aspartate/ornithine carbamoyltransferase"/>
    <property type="match status" value="1"/>
</dbReference>
<dbReference type="EC" id="2.1.3.3" evidence="3 7"/>
<dbReference type="EMBL" id="SOAN01000011">
    <property type="protein sequence ID" value="TDS83040.1"/>
    <property type="molecule type" value="Genomic_DNA"/>
</dbReference>
<feature type="binding site" evidence="7">
    <location>
        <position position="225"/>
    </location>
    <ligand>
        <name>L-ornithine</name>
        <dbReference type="ChEBI" id="CHEBI:46911"/>
    </ligand>
</feature>
<dbReference type="InterPro" id="IPR002292">
    <property type="entry name" value="Orn/put_carbamltrans"/>
</dbReference>
<name>A0A4R7FWC9_9MICC</name>
<evidence type="ECO:0000256" key="7">
    <source>
        <dbReference type="HAMAP-Rule" id="MF_01109"/>
    </source>
</evidence>
<feature type="binding site" evidence="7">
    <location>
        <position position="102"/>
    </location>
    <ligand>
        <name>carbamoyl phosphate</name>
        <dbReference type="ChEBI" id="CHEBI:58228"/>
    </ligand>
</feature>
<comment type="caution">
    <text evidence="10">The sequence shown here is derived from an EMBL/GenBank/DDBJ whole genome shotgun (WGS) entry which is preliminary data.</text>
</comment>
<dbReference type="GO" id="GO:0005737">
    <property type="term" value="C:cytoplasm"/>
    <property type="evidence" value="ECO:0007669"/>
    <property type="project" value="UniProtKB-SubCell"/>
</dbReference>
<evidence type="ECO:0000256" key="1">
    <source>
        <dbReference type="ARBA" id="ARBA00004975"/>
    </source>
</evidence>
<proteinExistence type="inferred from homology"/>
<dbReference type="Pfam" id="PF02729">
    <property type="entry name" value="OTCace_N"/>
    <property type="match status" value="1"/>
</dbReference>
<protein>
    <recommendedName>
        <fullName evidence="4 7">Ornithine carbamoyltransferase</fullName>
        <shortName evidence="7">OTCase</shortName>
        <ecNumber evidence="3 7">2.1.3.3</ecNumber>
    </recommendedName>
</protein>
<dbReference type="FunFam" id="3.40.50.1370:FF:000008">
    <property type="entry name" value="Ornithine carbamoyltransferase"/>
    <property type="match status" value="1"/>
</dbReference>
<evidence type="ECO:0000256" key="3">
    <source>
        <dbReference type="ARBA" id="ARBA00013007"/>
    </source>
</evidence>
<feature type="domain" description="Aspartate/ornithine carbamoyltransferase carbamoyl-P binding" evidence="9">
    <location>
        <begin position="4"/>
        <end position="142"/>
    </location>
</feature>
<dbReference type="PRINTS" id="PR00102">
    <property type="entry name" value="OTCASE"/>
</dbReference>
<sequence length="324" mass="34600">MTVRHFLTDLDLSPAELDQVLTLAAHMKAHPYAIKALAGPQTAAVFFDKTSTRTRFSFVAGISALGGAPLVVNPGESQLGHKETIADTARVLDRMVSLIIWRTYAQSGLQEMAAHSAVPVINALSDDYHPCQLLADLLTLREHLGGTQGRSLAYLGDAANNMANSYLLAGVNAGMDVRIAGPAGYLPEQRIIDAAQARAEQTGAKVLVTTDPVQALAGAEAVATDTWVSMGQEEEKQQRLELFGDYRVDAAAMAHADPGAVVLHCLPAYRGVEISAEVLDGAQSVVWDEAENRLHAQKALMAWLLVRSGLADAQTAELVRAGER</sequence>
<gene>
    <name evidence="10" type="ORF">EV640_11145</name>
</gene>
<feature type="binding site" evidence="7">
    <location>
        <begin position="265"/>
        <end position="266"/>
    </location>
    <ligand>
        <name>carbamoyl phosphate</name>
        <dbReference type="ChEBI" id="CHEBI:58228"/>
    </ligand>
</feature>
<comment type="pathway">
    <text evidence="1">Amino-acid biosynthesis; L-arginine biosynthesis; L-arginine from L-ornithine and carbamoyl phosphate: step 1/3.</text>
</comment>
<dbReference type="InterPro" id="IPR006131">
    <property type="entry name" value="Asp_carbamoyltransf_Asp/Orn-bd"/>
</dbReference>
<dbReference type="PANTHER" id="PTHR45753">
    <property type="entry name" value="ORNITHINE CARBAMOYLTRANSFERASE, MITOCHONDRIAL"/>
    <property type="match status" value="1"/>
</dbReference>
<comment type="subcellular location">
    <subcellularLocation>
        <location evidence="7">Cytoplasm</location>
    </subcellularLocation>
</comment>
<dbReference type="GO" id="GO:0042450">
    <property type="term" value="P:L-arginine biosynthetic process via ornithine"/>
    <property type="evidence" value="ECO:0007669"/>
    <property type="project" value="UniProtKB-UniRule"/>
</dbReference>
<dbReference type="RefSeq" id="WP_133726584.1">
    <property type="nucleotide sequence ID" value="NZ_SOAN01000011.1"/>
</dbReference>
<reference evidence="10 11" key="1">
    <citation type="submission" date="2019-03" db="EMBL/GenBank/DDBJ databases">
        <title>Genomic Encyclopedia of Type Strains, Phase III (KMG-III): the genomes of soil and plant-associated and newly described type strains.</title>
        <authorList>
            <person name="Whitman W."/>
        </authorList>
    </citation>
    <scope>NUCLEOTIDE SEQUENCE [LARGE SCALE GENOMIC DNA]</scope>
    <source>
        <strain evidence="10 11">DSM 27373</strain>
    </source>
</reference>
<evidence type="ECO:0000313" key="11">
    <source>
        <dbReference type="Proteomes" id="UP000294506"/>
    </source>
</evidence>
<evidence type="ECO:0000256" key="2">
    <source>
        <dbReference type="ARBA" id="ARBA00007805"/>
    </source>
</evidence>
<feature type="binding site" evidence="7">
    <location>
        <begin position="129"/>
        <end position="132"/>
    </location>
    <ligand>
        <name>carbamoyl phosphate</name>
        <dbReference type="ChEBI" id="CHEBI:58228"/>
    </ligand>
</feature>
<evidence type="ECO:0000259" key="8">
    <source>
        <dbReference type="Pfam" id="PF00185"/>
    </source>
</evidence>
<keyword evidence="5 7" id="KW-0808">Transferase</keyword>
<organism evidence="10 11">
    <name type="scientific">Nesterenkonia aurantiaca</name>
    <dbReference type="NCBI Taxonomy" id="1436010"/>
    <lineage>
        <taxon>Bacteria</taxon>
        <taxon>Bacillati</taxon>
        <taxon>Actinomycetota</taxon>
        <taxon>Actinomycetes</taxon>
        <taxon>Micrococcales</taxon>
        <taxon>Micrococcaceae</taxon>
        <taxon>Nesterenkonia</taxon>
    </lineage>
</organism>
<dbReference type="GO" id="GO:0004585">
    <property type="term" value="F:ornithine carbamoyltransferase activity"/>
    <property type="evidence" value="ECO:0007669"/>
    <property type="project" value="UniProtKB-UniRule"/>
</dbReference>
<evidence type="ECO:0000256" key="6">
    <source>
        <dbReference type="ARBA" id="ARBA00048772"/>
    </source>
</evidence>
<dbReference type="PRINTS" id="PR00100">
    <property type="entry name" value="AOTCASE"/>
</dbReference>
<dbReference type="AlphaFoldDB" id="A0A4R7FWC9"/>
<feature type="binding site" evidence="7">
    <location>
        <position position="161"/>
    </location>
    <ligand>
        <name>L-ornithine</name>
        <dbReference type="ChEBI" id="CHEBI:46911"/>
    </ligand>
</feature>
<evidence type="ECO:0000256" key="5">
    <source>
        <dbReference type="ARBA" id="ARBA00022679"/>
    </source>
</evidence>
<dbReference type="InterPro" id="IPR006132">
    <property type="entry name" value="Asp/Orn_carbamoyltranf_P-bd"/>
</dbReference>
<evidence type="ECO:0000259" key="9">
    <source>
        <dbReference type="Pfam" id="PF02729"/>
    </source>
</evidence>
<dbReference type="GO" id="GO:0016597">
    <property type="term" value="F:amino acid binding"/>
    <property type="evidence" value="ECO:0007669"/>
    <property type="project" value="InterPro"/>
</dbReference>
<feature type="binding site" evidence="7">
    <location>
        <position position="293"/>
    </location>
    <ligand>
        <name>carbamoyl phosphate</name>
        <dbReference type="ChEBI" id="CHEBI:58228"/>
    </ligand>
</feature>
<feature type="binding site" evidence="7">
    <location>
        <position position="78"/>
    </location>
    <ligand>
        <name>carbamoyl phosphate</name>
        <dbReference type="ChEBI" id="CHEBI:58228"/>
    </ligand>
</feature>
<dbReference type="PROSITE" id="PS00097">
    <property type="entry name" value="CARBAMOYLTRANSFERASE"/>
    <property type="match status" value="1"/>
</dbReference>
<dbReference type="Pfam" id="PF00185">
    <property type="entry name" value="OTCace"/>
    <property type="match status" value="1"/>
</dbReference>
<keyword evidence="7" id="KW-0963">Cytoplasm</keyword>
<accession>A0A4R7FWC9</accession>